<dbReference type="SUPFAM" id="SSF51269">
    <property type="entry name" value="AFP III-like domain"/>
    <property type="match status" value="1"/>
</dbReference>
<dbReference type="Pfam" id="PF03102">
    <property type="entry name" value="NeuB"/>
    <property type="match status" value="1"/>
</dbReference>
<gene>
    <name evidence="3" type="primary">LOC102835318</name>
</gene>
<organism evidence="2 3">
    <name type="scientific">Chrysochloris asiatica</name>
    <name type="common">Cape golden mole</name>
    <dbReference type="NCBI Taxonomy" id="185453"/>
    <lineage>
        <taxon>Eukaryota</taxon>
        <taxon>Metazoa</taxon>
        <taxon>Chordata</taxon>
        <taxon>Craniata</taxon>
        <taxon>Vertebrata</taxon>
        <taxon>Euteleostomi</taxon>
        <taxon>Mammalia</taxon>
        <taxon>Eutheria</taxon>
        <taxon>Afrotheria</taxon>
        <taxon>Chrysochloridae</taxon>
        <taxon>Chrysochlorinae</taxon>
        <taxon>Chrysochloris</taxon>
    </lineage>
</organism>
<evidence type="ECO:0000259" key="1">
    <source>
        <dbReference type="PROSITE" id="PS50844"/>
    </source>
</evidence>
<name>A0A9B0U704_CHRAS</name>
<dbReference type="RefSeq" id="XP_006877358.1">
    <property type="nucleotide sequence ID" value="XM_006877296.1"/>
</dbReference>
<dbReference type="InterPro" id="IPR051690">
    <property type="entry name" value="PseI-like"/>
</dbReference>
<dbReference type="PANTHER" id="PTHR42966:SF1">
    <property type="entry name" value="SIALIC ACID SYNTHASE"/>
    <property type="match status" value="1"/>
</dbReference>
<feature type="domain" description="AFP-like" evidence="1">
    <location>
        <begin position="164"/>
        <end position="205"/>
    </location>
</feature>
<dbReference type="GeneID" id="102835318"/>
<dbReference type="GO" id="GO:0016051">
    <property type="term" value="P:carbohydrate biosynthetic process"/>
    <property type="evidence" value="ECO:0007669"/>
    <property type="project" value="InterPro"/>
</dbReference>
<reference evidence="3" key="1">
    <citation type="submission" date="2025-08" db="UniProtKB">
        <authorList>
            <consortium name="RefSeq"/>
        </authorList>
    </citation>
    <scope>IDENTIFICATION</scope>
    <source>
        <tissue evidence="3">Spleen</tissue>
    </source>
</reference>
<dbReference type="AlphaFoldDB" id="A0A9B0U704"/>
<evidence type="ECO:0000313" key="2">
    <source>
        <dbReference type="Proteomes" id="UP000504623"/>
    </source>
</evidence>
<protein>
    <submittedName>
        <fullName evidence="3">Sialic acid synthase-like</fullName>
    </submittedName>
</protein>
<evidence type="ECO:0000313" key="3">
    <source>
        <dbReference type="RefSeq" id="XP_006877358.1"/>
    </source>
</evidence>
<sequence length="219" mass="24145">MVKTGNAKIVVRREEISKKGHPMVISSGMQLMDSMKQVYQIVKPLNPNFCFLQCTSAYPLEAEDVNLQIILEYRKFFPDIPIGYSGHEAGIMISVATVALGVKVLERHITLDMTWKGSDHSALLDSEELAELVWSVCLVEKALGSPTKQLLACEITCNQKLGKSVVAKVKIPEGTVLTLDMLTEKVGEPNGYPLEDIFKLIGKKVLVMEGSVENQGKPN</sequence>
<dbReference type="InterPro" id="IPR006190">
    <property type="entry name" value="SAF_AFP_Neu5Ac"/>
</dbReference>
<dbReference type="PANTHER" id="PTHR42966">
    <property type="entry name" value="N-ACETYLNEURAMINATE SYNTHASE"/>
    <property type="match status" value="1"/>
</dbReference>
<keyword evidence="2" id="KW-1185">Reference proteome</keyword>
<proteinExistence type="predicted"/>
<dbReference type="Gene3D" id="3.20.20.70">
    <property type="entry name" value="Aldolase class I"/>
    <property type="match status" value="1"/>
</dbReference>
<dbReference type="Proteomes" id="UP000504623">
    <property type="component" value="Unplaced"/>
</dbReference>
<dbReference type="Gene3D" id="3.90.1210.10">
    <property type="entry name" value="Antifreeze-like/N-acetylneuraminic acid synthase C-terminal domain"/>
    <property type="match status" value="1"/>
</dbReference>
<dbReference type="InterPro" id="IPR013785">
    <property type="entry name" value="Aldolase_TIM"/>
</dbReference>
<dbReference type="PROSITE" id="PS50844">
    <property type="entry name" value="AFP_LIKE"/>
    <property type="match status" value="1"/>
</dbReference>
<accession>A0A9B0U704</accession>
<dbReference type="InterPro" id="IPR013132">
    <property type="entry name" value="PseI/NeuA/B-like_N"/>
</dbReference>
<dbReference type="SUPFAM" id="SSF51569">
    <property type="entry name" value="Aldolase"/>
    <property type="match status" value="1"/>
</dbReference>
<dbReference type="OrthoDB" id="9928645at2759"/>
<dbReference type="InterPro" id="IPR036732">
    <property type="entry name" value="AFP_Neu5c_C_sf"/>
</dbReference>
<dbReference type="GO" id="GO:0047444">
    <property type="term" value="F:N-acylneuraminate-9-phosphate synthase activity"/>
    <property type="evidence" value="ECO:0007669"/>
    <property type="project" value="TreeGrafter"/>
</dbReference>